<accession>K1PLV5</accession>
<gene>
    <name evidence="2" type="ORF">CGI_10000842</name>
</gene>
<evidence type="ECO:0000256" key="1">
    <source>
        <dbReference type="SAM" id="MobiDB-lite"/>
    </source>
</evidence>
<feature type="region of interest" description="Disordered" evidence="1">
    <location>
        <begin position="59"/>
        <end position="96"/>
    </location>
</feature>
<sequence>MLPKYHLPHPHQSFQITQLSRSSTQILTGKVHLRITMLTVRQLTWSVGGGEVRALYQTHTTTTDPQSGSGLPLEDDSENFSSQGRPGALDVSGPDD</sequence>
<reference evidence="2" key="1">
    <citation type="journal article" date="2012" name="Nature">
        <title>The oyster genome reveals stress adaptation and complexity of shell formation.</title>
        <authorList>
            <person name="Zhang G."/>
            <person name="Fang X."/>
            <person name="Guo X."/>
            <person name="Li L."/>
            <person name="Luo R."/>
            <person name="Xu F."/>
            <person name="Yang P."/>
            <person name="Zhang L."/>
            <person name="Wang X."/>
            <person name="Qi H."/>
            <person name="Xiong Z."/>
            <person name="Que H."/>
            <person name="Xie Y."/>
            <person name="Holland P.W."/>
            <person name="Paps J."/>
            <person name="Zhu Y."/>
            <person name="Wu F."/>
            <person name="Chen Y."/>
            <person name="Wang J."/>
            <person name="Peng C."/>
            <person name="Meng J."/>
            <person name="Yang L."/>
            <person name="Liu J."/>
            <person name="Wen B."/>
            <person name="Zhang N."/>
            <person name="Huang Z."/>
            <person name="Zhu Q."/>
            <person name="Feng Y."/>
            <person name="Mount A."/>
            <person name="Hedgecock D."/>
            <person name="Xu Z."/>
            <person name="Liu Y."/>
            <person name="Domazet-Loso T."/>
            <person name="Du Y."/>
            <person name="Sun X."/>
            <person name="Zhang S."/>
            <person name="Liu B."/>
            <person name="Cheng P."/>
            <person name="Jiang X."/>
            <person name="Li J."/>
            <person name="Fan D."/>
            <person name="Wang W."/>
            <person name="Fu W."/>
            <person name="Wang T."/>
            <person name="Wang B."/>
            <person name="Zhang J."/>
            <person name="Peng Z."/>
            <person name="Li Y."/>
            <person name="Li N."/>
            <person name="Wang J."/>
            <person name="Chen M."/>
            <person name="He Y."/>
            <person name="Tan F."/>
            <person name="Song X."/>
            <person name="Zheng Q."/>
            <person name="Huang R."/>
            <person name="Yang H."/>
            <person name="Du X."/>
            <person name="Chen L."/>
            <person name="Yang M."/>
            <person name="Gaffney P.M."/>
            <person name="Wang S."/>
            <person name="Luo L."/>
            <person name="She Z."/>
            <person name="Ming Y."/>
            <person name="Huang W."/>
            <person name="Zhang S."/>
            <person name="Huang B."/>
            <person name="Zhang Y."/>
            <person name="Qu T."/>
            <person name="Ni P."/>
            <person name="Miao G."/>
            <person name="Wang J."/>
            <person name="Wang Q."/>
            <person name="Steinberg C.E."/>
            <person name="Wang H."/>
            <person name="Li N."/>
            <person name="Qian L."/>
            <person name="Zhang G."/>
            <person name="Li Y."/>
            <person name="Yang H."/>
            <person name="Liu X."/>
            <person name="Wang J."/>
            <person name="Yin Y."/>
            <person name="Wang J."/>
        </authorList>
    </citation>
    <scope>NUCLEOTIDE SEQUENCE [LARGE SCALE GENOMIC DNA]</scope>
    <source>
        <strain evidence="2">05x7-T-G4-1.051#20</strain>
    </source>
</reference>
<protein>
    <submittedName>
        <fullName evidence="2">Uncharacterized protein</fullName>
    </submittedName>
</protein>
<evidence type="ECO:0000313" key="2">
    <source>
        <dbReference type="EMBL" id="EKC17435.1"/>
    </source>
</evidence>
<dbReference type="InParanoid" id="K1PLV5"/>
<dbReference type="EMBL" id="JH822939">
    <property type="protein sequence ID" value="EKC17435.1"/>
    <property type="molecule type" value="Genomic_DNA"/>
</dbReference>
<dbReference type="HOGENOM" id="CLU_2361731_0_0_1"/>
<name>K1PLV5_MAGGI</name>
<feature type="compositionally biased region" description="Polar residues" evidence="1">
    <location>
        <begin position="59"/>
        <end position="69"/>
    </location>
</feature>
<proteinExistence type="predicted"/>
<dbReference type="AlphaFoldDB" id="K1PLV5"/>
<organism evidence="2">
    <name type="scientific">Magallana gigas</name>
    <name type="common">Pacific oyster</name>
    <name type="synonym">Crassostrea gigas</name>
    <dbReference type="NCBI Taxonomy" id="29159"/>
    <lineage>
        <taxon>Eukaryota</taxon>
        <taxon>Metazoa</taxon>
        <taxon>Spiralia</taxon>
        <taxon>Lophotrochozoa</taxon>
        <taxon>Mollusca</taxon>
        <taxon>Bivalvia</taxon>
        <taxon>Autobranchia</taxon>
        <taxon>Pteriomorphia</taxon>
        <taxon>Ostreida</taxon>
        <taxon>Ostreoidea</taxon>
        <taxon>Ostreidae</taxon>
        <taxon>Magallana</taxon>
    </lineage>
</organism>